<reference evidence="1 2" key="1">
    <citation type="submission" date="2024-12" db="EMBL/GenBank/DDBJ databases">
        <authorList>
            <person name="Hu S."/>
        </authorList>
    </citation>
    <scope>NUCLEOTIDE SEQUENCE [LARGE SCALE GENOMIC DNA]</scope>
    <source>
        <strain evidence="1 2">THG-T11</strain>
    </source>
</reference>
<sequence length="231" mass="26913">MKRLLTILITIFLFGCGQTEKKPEEQWKTIEVGDYFFDFPPDFELVTEKGIDSYVGKINGDSMLFGFDFGYYSNDFEQIPQEYLENGFWRNDLSYRFMKEGITYDQTNTPKVKVISIRPAKKQDSAIGKGCDYIAKCKHNQTEFDFPVYIPNEIKLMNYSIDTVDNQYRKIVWSKDTQKGRTGIYIRALNGFNKSINSHSALSMETSNLTRKQQETALEIFKTGRHKNQTK</sequence>
<comment type="caution">
    <text evidence="1">The sequence shown here is derived from an EMBL/GenBank/DDBJ whole genome shotgun (WGS) entry which is preliminary data.</text>
</comment>
<organism evidence="1 2">
    <name type="scientific">Pedobacter ureilyticus</name>
    <dbReference type="NCBI Taxonomy" id="1393051"/>
    <lineage>
        <taxon>Bacteria</taxon>
        <taxon>Pseudomonadati</taxon>
        <taxon>Bacteroidota</taxon>
        <taxon>Sphingobacteriia</taxon>
        <taxon>Sphingobacteriales</taxon>
        <taxon>Sphingobacteriaceae</taxon>
        <taxon>Pedobacter</taxon>
    </lineage>
</organism>
<accession>A0ABW9JBF4</accession>
<dbReference type="Proteomes" id="UP001517247">
    <property type="component" value="Unassembled WGS sequence"/>
</dbReference>
<protein>
    <recommendedName>
        <fullName evidence="3">Lipoprotein</fullName>
    </recommendedName>
</protein>
<gene>
    <name evidence="1" type="ORF">E6A44_017780</name>
</gene>
<evidence type="ECO:0000313" key="1">
    <source>
        <dbReference type="EMBL" id="MFN0257445.1"/>
    </source>
</evidence>
<dbReference type="EMBL" id="SSHJ02000009">
    <property type="protein sequence ID" value="MFN0257445.1"/>
    <property type="molecule type" value="Genomic_DNA"/>
</dbReference>
<dbReference type="RefSeq" id="WP_138724528.1">
    <property type="nucleotide sequence ID" value="NZ_SSHJ02000009.1"/>
</dbReference>
<evidence type="ECO:0000313" key="2">
    <source>
        <dbReference type="Proteomes" id="UP001517247"/>
    </source>
</evidence>
<proteinExistence type="predicted"/>
<keyword evidence="2" id="KW-1185">Reference proteome</keyword>
<evidence type="ECO:0008006" key="3">
    <source>
        <dbReference type="Google" id="ProtNLM"/>
    </source>
</evidence>
<name>A0ABW9JBF4_9SPHI</name>
<dbReference type="PROSITE" id="PS51257">
    <property type="entry name" value="PROKAR_LIPOPROTEIN"/>
    <property type="match status" value="1"/>
</dbReference>